<dbReference type="GO" id="GO:0043171">
    <property type="term" value="P:peptide catabolic process"/>
    <property type="evidence" value="ECO:0007669"/>
    <property type="project" value="TreeGrafter"/>
</dbReference>
<keyword evidence="5" id="KW-1003">Cell membrane</keyword>
<name>A0A9J6CG28_POLVA</name>
<feature type="site" description="Transition state stabilizer" evidence="21">
    <location>
        <position position="424"/>
    </location>
</feature>
<comment type="caution">
    <text evidence="27">The sequence shown here is derived from an EMBL/GenBank/DDBJ whole genome shotgun (WGS) entry which is preliminary data.</text>
</comment>
<comment type="subcellular location">
    <subcellularLocation>
        <location evidence="2">Cell membrane</location>
        <topology evidence="2">Lipid-anchor</topology>
        <topology evidence="2">GPI-anchor</topology>
    </subcellularLocation>
    <subcellularLocation>
        <location evidence="1">Membrane</location>
        <topology evidence="1">Single-pass type II membrane protein</topology>
    </subcellularLocation>
</comment>
<keyword evidence="12 20" id="KW-0862">Zinc</keyword>
<feature type="binding site" evidence="20">
    <location>
        <position position="356"/>
    </location>
    <ligand>
        <name>Zn(2+)</name>
        <dbReference type="ChEBI" id="CHEBI:29105"/>
        <note>catalytic</note>
    </ligand>
</feature>
<keyword evidence="8" id="KW-0812">Transmembrane</keyword>
<comment type="cofactor">
    <cofactor evidence="20">
        <name>Zn(2+)</name>
        <dbReference type="ChEBI" id="CHEBI:29105"/>
    </cofactor>
    <text evidence="20">Binds 1 zinc ion per subunit.</text>
</comment>
<evidence type="ECO:0000256" key="11">
    <source>
        <dbReference type="ARBA" id="ARBA00022801"/>
    </source>
</evidence>
<evidence type="ECO:0000256" key="15">
    <source>
        <dbReference type="ARBA" id="ARBA00023049"/>
    </source>
</evidence>
<keyword evidence="13" id="KW-0735">Signal-anchor</keyword>
<evidence type="ECO:0000256" key="21">
    <source>
        <dbReference type="PIRSR" id="PIRSR634016-4"/>
    </source>
</evidence>
<keyword evidence="10 23" id="KW-0732">Signal</keyword>
<evidence type="ECO:0000259" key="26">
    <source>
        <dbReference type="Pfam" id="PF17900"/>
    </source>
</evidence>
<evidence type="ECO:0000256" key="12">
    <source>
        <dbReference type="ARBA" id="ARBA00022833"/>
    </source>
</evidence>
<evidence type="ECO:0000256" key="23">
    <source>
        <dbReference type="SAM" id="SignalP"/>
    </source>
</evidence>
<feature type="domain" description="Peptidase M1 membrane alanine aminopeptidase" evidence="24">
    <location>
        <begin position="271"/>
        <end position="473"/>
    </location>
</feature>
<dbReference type="InterPro" id="IPR001930">
    <property type="entry name" value="Peptidase_M1"/>
</dbReference>
<dbReference type="InterPro" id="IPR024571">
    <property type="entry name" value="ERAP1-like_C_dom"/>
</dbReference>
<dbReference type="Pfam" id="PF17900">
    <property type="entry name" value="Peptidase_M1_N"/>
    <property type="match status" value="2"/>
</dbReference>
<dbReference type="CDD" id="cd09601">
    <property type="entry name" value="M1_APN-Q_like"/>
    <property type="match status" value="2"/>
</dbReference>
<accession>A0A9J6CG28</accession>
<keyword evidence="11" id="KW-0378">Hydrolase</keyword>
<feature type="chain" id="PRO_5039940458" description="Aminopeptidase N" evidence="23">
    <location>
        <begin position="29"/>
        <end position="1902"/>
    </location>
</feature>
<dbReference type="SUPFAM" id="SSF55486">
    <property type="entry name" value="Metalloproteases ('zincins'), catalytic domain"/>
    <property type="match status" value="2"/>
</dbReference>
<evidence type="ECO:0000259" key="25">
    <source>
        <dbReference type="Pfam" id="PF11838"/>
    </source>
</evidence>
<keyword evidence="16" id="KW-0472">Membrane</keyword>
<evidence type="ECO:0000256" key="17">
    <source>
        <dbReference type="ARBA" id="ARBA00023180"/>
    </source>
</evidence>
<dbReference type="InterPro" id="IPR050344">
    <property type="entry name" value="Peptidase_M1_aminopeptidases"/>
</dbReference>
<reference evidence="27" key="1">
    <citation type="submission" date="2021-03" db="EMBL/GenBank/DDBJ databases">
        <title>Chromosome level genome of the anhydrobiotic midge Polypedilum vanderplanki.</title>
        <authorList>
            <person name="Yoshida Y."/>
            <person name="Kikawada T."/>
            <person name="Gusev O."/>
        </authorList>
    </citation>
    <scope>NUCLEOTIDE SEQUENCE</scope>
    <source>
        <strain evidence="27">NIAS01</strain>
        <tissue evidence="27">Whole body or cell culture</tissue>
    </source>
</reference>
<dbReference type="GO" id="GO:0070006">
    <property type="term" value="F:metalloaminopeptidase activity"/>
    <property type="evidence" value="ECO:0007669"/>
    <property type="project" value="TreeGrafter"/>
</dbReference>
<evidence type="ECO:0000256" key="14">
    <source>
        <dbReference type="ARBA" id="ARBA00022989"/>
    </source>
</evidence>
<dbReference type="SUPFAM" id="SSF63737">
    <property type="entry name" value="Leukotriene A4 hydrolase N-terminal domain"/>
    <property type="match status" value="2"/>
</dbReference>
<sequence length="1902" mass="220079">MKRWKSVLIFLVIVVITVINCAPHTTSADDDTDYRLPKLVVPLTYDLTLNTDIHNDGHRSYDGIVKIEVNVVENTNRIVLHSRELNINNAIIKDSDGQSIGVVNFEFDTTRDFLFLTFSNELQANSNYTIEIVFNGQLKTGTAGFYRSQYQLANETVFRYIAGTQFEPTRARSAFPCFDEPEYKATFELTITHGSKYHALSNTEGTESDNGDGTITTKFNVTPKMSVYLLAFVVSDFTYNSQGSNPTHRIFSRPDHSIQNRIPNAFNSYVFLNFMQEYFNFSYELSKMDSVAMPDHGSAMENWGLIIYKEQYLISEVNPHPYQNYDVVGTISHELAHQFFGNVVTCKWWTQIWLNEGFATWLEFILPEKFEHTKNMRFFDLFNIRKTHVALRYDSLNSTRPMTNNIEKVVTPADISNQFDTIAYDKAGAIIRQFEHAIGSEMFKLAMSHYLIVNKNQPVTSDNLLEAIEISMNIAGHELRFNFTHAFRTWEMQAGYPLVTVRFDETTSLFRLTQKRYLSSTEETFDDDSSWYIPLSYTTGANPDFDNYLFTDFFPDGQTEKTISTAGISGFDASQWYIFNLQQLGYYRVNYDENNWRRIIEVLNSDDYTKIHVLNRAQLVDDALTLAFDGVISYDIALGVVSYLARETDYMPWYPAVYAFDKLDYILKGSEIYEDFQRLVRLLIRKLYLLNDFTKVNNLPSIIEQSAMELAIDWTCRMGDQKCLSHAYQEMKAENFSKPLEITYICNGMKGPNRADEFKRHFDRFQNSIYQTERLRIIDGLLCPNDPQLLKELLYTTTGTGTFYRSHEKRRIYTGMIERSSVGLKVLIDYILEYYNEIVSAFEAEDDFIDSLLISASKRISTSDDENTIFTTIDQLEAKNQLKSSTRVTVTKNIKFNKDWVSSELSNQFSIYVHNYFKSFRDFEGLLRLPKVAEPIHYDLHLDVRNVHKGELPYTGKVSINVRIIQETDKILLHSKDHEIHDLKVVRKDTNEEIKILEYNQNSEVDTLAIYFFDLFTIGTEITITVDYSTQLLTEIDGFYRDSYIEFDENQQAIVKYLATTQFQAVEARRCFPSFDEPEYRAVFDVKITHDQTYSAVSNMPDIAKISNDDGTITTHFNSTPPMSTYLLAFLVSDFKYLSNENTLEPGQTMQRIWTRPGIEEKAKYGLENSINLLEALEEFVDMKFDLPKLDSGAIPGKGGGMENWGLVLYREVALVYEENDADISHNLRQRGVRLIAHEIAHMFFGDLVTAQWWNYLWLNEGFATYVMYYISDMVHPDWRMREFYSRNVMLSYALVTDASTSTRSMSSELITVDDINNSFDDITYDKASCVLRMFHYAVGDELFRSALHDYLTENKYKSVTSQHLINAIELRMQLSGFNDFPFEIAFRSWENQEGVPFINVHYDTNTNSFHVTQERFFDDKTRNVDDKSSWYIPINYATATKVDFLDTKFTHYFANDTETLEIIDTEHNSLDWYIFNKQQIGYYRVNYDENNWKALITALKDDDFDKIHILNRMQIIDDAFALANAGYIVYDIPYEIIMYLLHETDFFAWDIAMVHIEELYDVFGPKDEILNQFILKLSEHFYNQYEIVDVNLIDDDAMPIRYARELAINIACRAGNEKCWSDTFNYGTVSTLLGIQKIARGLDYPVLCNYFKQSNDDAALQTVYNEMIKMYQPFEESYKSDLMRALACTKNSDFLYNFLERSLGSQSNNINYTQSERRTIFNAVLGNENGIAAAFKLLENFQNSDIVDIYGWSWQRVLNNIASSVYTSIEQYLFLEKINTLSHPLITQEHKYAAIRVLDENLNNQRLAKNVKQMDYISMLLEREFGIITTIPPTTTSSTTTSSTTTSSTTTSSTTTLTESTTTTTTNLPPTTTVTTTTKGATASLSISIFTFILTLILLKL</sequence>
<feature type="binding site" evidence="20">
    <location>
        <position position="337"/>
    </location>
    <ligand>
        <name>Zn(2+)</name>
        <dbReference type="ChEBI" id="CHEBI:29105"/>
        <note>catalytic</note>
    </ligand>
</feature>
<evidence type="ECO:0000256" key="10">
    <source>
        <dbReference type="ARBA" id="ARBA00022729"/>
    </source>
</evidence>
<proteinExistence type="inferred from homology"/>
<evidence type="ECO:0000256" key="6">
    <source>
        <dbReference type="ARBA" id="ARBA00022622"/>
    </source>
</evidence>
<evidence type="ECO:0000256" key="7">
    <source>
        <dbReference type="ARBA" id="ARBA00022670"/>
    </source>
</evidence>
<keyword evidence="7" id="KW-0645">Protease</keyword>
<keyword evidence="18" id="KW-0449">Lipoprotein</keyword>
<feature type="region of interest" description="Disordered" evidence="22">
    <location>
        <begin position="1836"/>
        <end position="1874"/>
    </location>
</feature>
<dbReference type="Pfam" id="PF01433">
    <property type="entry name" value="Peptidase_M1"/>
    <property type="match status" value="2"/>
</dbReference>
<evidence type="ECO:0000256" key="18">
    <source>
        <dbReference type="ARBA" id="ARBA00023288"/>
    </source>
</evidence>
<evidence type="ECO:0000256" key="20">
    <source>
        <dbReference type="PIRSR" id="PIRSR634016-3"/>
    </source>
</evidence>
<organism evidence="27 28">
    <name type="scientific">Polypedilum vanderplanki</name>
    <name type="common">Sleeping chironomid midge</name>
    <dbReference type="NCBI Taxonomy" id="319348"/>
    <lineage>
        <taxon>Eukaryota</taxon>
        <taxon>Metazoa</taxon>
        <taxon>Ecdysozoa</taxon>
        <taxon>Arthropoda</taxon>
        <taxon>Hexapoda</taxon>
        <taxon>Insecta</taxon>
        <taxon>Pterygota</taxon>
        <taxon>Neoptera</taxon>
        <taxon>Endopterygota</taxon>
        <taxon>Diptera</taxon>
        <taxon>Nematocera</taxon>
        <taxon>Chironomoidea</taxon>
        <taxon>Chironomidae</taxon>
        <taxon>Chironominae</taxon>
        <taxon>Polypedilum</taxon>
        <taxon>Polypedilum</taxon>
    </lineage>
</organism>
<evidence type="ECO:0000256" key="13">
    <source>
        <dbReference type="ARBA" id="ARBA00022968"/>
    </source>
</evidence>
<dbReference type="OrthoDB" id="10031169at2759"/>
<dbReference type="FunFam" id="2.60.40.1730:FF:000012">
    <property type="entry name" value="Aminopeptidase N"/>
    <property type="match status" value="1"/>
</dbReference>
<dbReference type="GO" id="GO:0008270">
    <property type="term" value="F:zinc ion binding"/>
    <property type="evidence" value="ECO:0007669"/>
    <property type="project" value="InterPro"/>
</dbReference>
<protein>
    <recommendedName>
        <fullName evidence="29">Aminopeptidase N</fullName>
    </recommendedName>
</protein>
<feature type="domain" description="ERAP1-like C-terminal" evidence="25">
    <location>
        <begin position="576"/>
        <end position="867"/>
    </location>
</feature>
<dbReference type="PANTHER" id="PTHR11533:SF290">
    <property type="entry name" value="AMINOPEPTIDASE"/>
    <property type="match status" value="1"/>
</dbReference>
<dbReference type="GO" id="GO:0005737">
    <property type="term" value="C:cytoplasm"/>
    <property type="evidence" value="ECO:0007669"/>
    <property type="project" value="TreeGrafter"/>
</dbReference>
<gene>
    <name evidence="27" type="ORF">PVAND_010239</name>
</gene>
<dbReference type="InterPro" id="IPR042097">
    <property type="entry name" value="Aminopeptidase_N-like_N_sf"/>
</dbReference>
<evidence type="ECO:0000313" key="27">
    <source>
        <dbReference type="EMBL" id="KAG5680752.1"/>
    </source>
</evidence>
<evidence type="ECO:0000256" key="3">
    <source>
        <dbReference type="ARBA" id="ARBA00010136"/>
    </source>
</evidence>
<dbReference type="GO" id="GO:0005886">
    <property type="term" value="C:plasma membrane"/>
    <property type="evidence" value="ECO:0007669"/>
    <property type="project" value="UniProtKB-SubCell"/>
</dbReference>
<dbReference type="Gene3D" id="1.25.50.20">
    <property type="match status" value="2"/>
</dbReference>
<evidence type="ECO:0000256" key="8">
    <source>
        <dbReference type="ARBA" id="ARBA00022692"/>
    </source>
</evidence>
<feature type="domain" description="Peptidase M1 membrane alanine aminopeptidase" evidence="24">
    <location>
        <begin position="1165"/>
        <end position="1372"/>
    </location>
</feature>
<dbReference type="Gene3D" id="2.60.40.1910">
    <property type="match status" value="2"/>
</dbReference>
<keyword evidence="6" id="KW-0336">GPI-anchor</keyword>
<dbReference type="FunFam" id="1.10.390.10:FF:000013">
    <property type="entry name" value="Aminopeptidase N"/>
    <property type="match status" value="1"/>
</dbReference>
<dbReference type="GO" id="GO:0006508">
    <property type="term" value="P:proteolysis"/>
    <property type="evidence" value="ECO:0007669"/>
    <property type="project" value="UniProtKB-KW"/>
</dbReference>
<dbReference type="Gene3D" id="2.60.40.1730">
    <property type="entry name" value="tricorn interacting facor f3 domain"/>
    <property type="match status" value="2"/>
</dbReference>
<keyword evidence="17" id="KW-0325">Glycoprotein</keyword>
<dbReference type="InterPro" id="IPR034016">
    <property type="entry name" value="M1_APN-typ"/>
</dbReference>
<keyword evidence="28" id="KW-1185">Reference proteome</keyword>
<dbReference type="InterPro" id="IPR014782">
    <property type="entry name" value="Peptidase_M1_dom"/>
</dbReference>
<dbReference type="GO" id="GO:0042277">
    <property type="term" value="F:peptide binding"/>
    <property type="evidence" value="ECO:0007669"/>
    <property type="project" value="TreeGrafter"/>
</dbReference>
<evidence type="ECO:0000256" key="9">
    <source>
        <dbReference type="ARBA" id="ARBA00022723"/>
    </source>
</evidence>
<evidence type="ECO:0000313" key="28">
    <source>
        <dbReference type="Proteomes" id="UP001107558"/>
    </source>
</evidence>
<feature type="domain" description="ERAP1-like C-terminal" evidence="25">
    <location>
        <begin position="1473"/>
        <end position="1771"/>
    </location>
</feature>
<dbReference type="InterPro" id="IPR045357">
    <property type="entry name" value="Aminopeptidase_N-like_N"/>
</dbReference>
<comment type="similarity">
    <text evidence="3">Belongs to the peptidase M1 family.</text>
</comment>
<dbReference type="PRINTS" id="PR00756">
    <property type="entry name" value="ALADIPTASE"/>
</dbReference>
<evidence type="ECO:0000259" key="24">
    <source>
        <dbReference type="Pfam" id="PF01433"/>
    </source>
</evidence>
<dbReference type="InterPro" id="IPR027268">
    <property type="entry name" value="Peptidase_M4/M1_CTD_sf"/>
</dbReference>
<evidence type="ECO:0008006" key="29">
    <source>
        <dbReference type="Google" id="ProtNLM"/>
    </source>
</evidence>
<dbReference type="PANTHER" id="PTHR11533">
    <property type="entry name" value="PROTEASE M1 ZINC METALLOPROTEASE"/>
    <property type="match status" value="1"/>
</dbReference>
<dbReference type="GO" id="GO:0005615">
    <property type="term" value="C:extracellular space"/>
    <property type="evidence" value="ECO:0007669"/>
    <property type="project" value="TreeGrafter"/>
</dbReference>
<dbReference type="Gene3D" id="1.10.390.10">
    <property type="entry name" value="Neutral Protease Domain 2"/>
    <property type="match status" value="2"/>
</dbReference>
<evidence type="ECO:0000256" key="5">
    <source>
        <dbReference type="ARBA" id="ARBA00022475"/>
    </source>
</evidence>
<evidence type="ECO:0000256" key="1">
    <source>
        <dbReference type="ARBA" id="ARBA00004606"/>
    </source>
</evidence>
<dbReference type="Proteomes" id="UP001107558">
    <property type="component" value="Chromosome 1"/>
</dbReference>
<keyword evidence="9 20" id="KW-0479">Metal-binding</keyword>
<dbReference type="EMBL" id="JADBJN010000001">
    <property type="protein sequence ID" value="KAG5680752.1"/>
    <property type="molecule type" value="Genomic_DNA"/>
</dbReference>
<feature type="domain" description="Aminopeptidase N-like N-terminal" evidence="26">
    <location>
        <begin position="935"/>
        <end position="1127"/>
    </location>
</feature>
<evidence type="ECO:0000256" key="22">
    <source>
        <dbReference type="SAM" id="MobiDB-lite"/>
    </source>
</evidence>
<evidence type="ECO:0000256" key="19">
    <source>
        <dbReference type="PIRSR" id="PIRSR634016-1"/>
    </source>
</evidence>
<feature type="active site" description="Proton acceptor" evidence="19">
    <location>
        <position position="334"/>
    </location>
</feature>
<feature type="signal peptide" evidence="23">
    <location>
        <begin position="1"/>
        <end position="28"/>
    </location>
</feature>
<feature type="domain" description="Aminopeptidase N-like N-terminal" evidence="26">
    <location>
        <begin position="41"/>
        <end position="229"/>
    </location>
</feature>
<dbReference type="FunFam" id="2.60.40.1730:FF:000013">
    <property type="entry name" value="Aminopeptidase"/>
    <property type="match status" value="1"/>
</dbReference>
<keyword evidence="14" id="KW-1133">Transmembrane helix</keyword>
<evidence type="ECO:0000256" key="16">
    <source>
        <dbReference type="ARBA" id="ARBA00023136"/>
    </source>
</evidence>
<keyword evidence="15" id="KW-0482">Metalloprotease</keyword>
<feature type="binding site" evidence="20">
    <location>
        <position position="333"/>
    </location>
    <ligand>
        <name>Zn(2+)</name>
        <dbReference type="ChEBI" id="CHEBI:29105"/>
        <note>catalytic</note>
    </ligand>
</feature>
<evidence type="ECO:0000256" key="2">
    <source>
        <dbReference type="ARBA" id="ARBA00004609"/>
    </source>
</evidence>
<dbReference type="GO" id="GO:0098552">
    <property type="term" value="C:side of membrane"/>
    <property type="evidence" value="ECO:0007669"/>
    <property type="project" value="UniProtKB-KW"/>
</dbReference>
<keyword evidence="4" id="KW-0031">Aminopeptidase</keyword>
<evidence type="ECO:0000256" key="4">
    <source>
        <dbReference type="ARBA" id="ARBA00022438"/>
    </source>
</evidence>
<dbReference type="Pfam" id="PF11838">
    <property type="entry name" value="ERAP1_C"/>
    <property type="match status" value="2"/>
</dbReference>
<dbReference type="FunFam" id="2.60.40.1910:FF:000008">
    <property type="entry name" value="Aminopeptidase"/>
    <property type="match status" value="2"/>
</dbReference>